<evidence type="ECO:0000313" key="2">
    <source>
        <dbReference type="WBParaSite" id="nRc.2.0.1.t22462-RA"/>
    </source>
</evidence>
<dbReference type="Proteomes" id="UP000887565">
    <property type="component" value="Unplaced"/>
</dbReference>
<keyword evidence="1" id="KW-1185">Reference proteome</keyword>
<dbReference type="AlphaFoldDB" id="A0A915J8I3"/>
<reference evidence="2" key="1">
    <citation type="submission" date="2022-11" db="UniProtKB">
        <authorList>
            <consortium name="WormBaseParasite"/>
        </authorList>
    </citation>
    <scope>IDENTIFICATION</scope>
</reference>
<sequence>IQQVNRYKINREPEITTEILVDDENNVVQNYRRKSRLTLLEEPPEQFSISTPNGGRGYFEGAMCKCRNGRLRMDSNGDLHCDYCGFTDIANNPPAHNLDAWPNHCPFISRAVNPGAVVR</sequence>
<organism evidence="1 2">
    <name type="scientific">Romanomermis culicivorax</name>
    <name type="common">Nematode worm</name>
    <dbReference type="NCBI Taxonomy" id="13658"/>
    <lineage>
        <taxon>Eukaryota</taxon>
        <taxon>Metazoa</taxon>
        <taxon>Ecdysozoa</taxon>
        <taxon>Nematoda</taxon>
        <taxon>Enoplea</taxon>
        <taxon>Dorylaimia</taxon>
        <taxon>Mermithida</taxon>
        <taxon>Mermithoidea</taxon>
        <taxon>Mermithidae</taxon>
        <taxon>Romanomermis</taxon>
    </lineage>
</organism>
<name>A0A915J8I3_ROMCU</name>
<evidence type="ECO:0000313" key="1">
    <source>
        <dbReference type="Proteomes" id="UP000887565"/>
    </source>
</evidence>
<protein>
    <submittedName>
        <fullName evidence="2">Uncharacterized protein</fullName>
    </submittedName>
</protein>
<accession>A0A915J8I3</accession>
<dbReference type="WBParaSite" id="nRc.2.0.1.t22462-RA">
    <property type="protein sequence ID" value="nRc.2.0.1.t22462-RA"/>
    <property type="gene ID" value="nRc.2.0.1.g22462"/>
</dbReference>
<proteinExistence type="predicted"/>